<dbReference type="EMBL" id="CP065628">
    <property type="protein sequence ID" value="QPR31399.1"/>
    <property type="molecule type" value="Genomic_DNA"/>
</dbReference>
<reference evidence="6 7" key="1">
    <citation type="submission" date="2020-12" db="EMBL/GenBank/DDBJ databases">
        <title>FDA dAtabase for Regulatory Grade micrObial Sequences (FDA-ARGOS): Supporting development and validation of Infectious Disease Dx tests.</title>
        <authorList>
            <person name="Sproer C."/>
            <person name="Gronow S."/>
            <person name="Severitt S."/>
            <person name="Schroder I."/>
            <person name="Tallon L."/>
            <person name="Sadzewicz L."/>
            <person name="Zhao X."/>
            <person name="Boylan J."/>
            <person name="Ott S."/>
            <person name="Bowen H."/>
            <person name="Vavikolanu K."/>
            <person name="Mehta A."/>
            <person name="Aluvathingal J."/>
            <person name="Nadendla S."/>
            <person name="Lowell S."/>
            <person name="Myers T."/>
            <person name="Yan Y."/>
            <person name="Sichtig H."/>
        </authorList>
    </citation>
    <scope>NUCLEOTIDE SEQUENCE [LARGE SCALE GENOMIC DNA]</scope>
    <source>
        <strain evidence="4 6">FDAARGOS_938</strain>
        <strain evidence="5 7">FDAARGOS_991</strain>
    </source>
</reference>
<dbReference type="InterPro" id="IPR003812">
    <property type="entry name" value="Fido"/>
</dbReference>
<dbReference type="PANTHER" id="PTHR13504:SF40">
    <property type="entry name" value="FIDO DOMAIN-CONTAINING PROTEIN"/>
    <property type="match status" value="1"/>
</dbReference>
<dbReference type="InterPro" id="IPR040198">
    <property type="entry name" value="Fido_containing"/>
</dbReference>
<protein>
    <submittedName>
        <fullName evidence="4">Fic family protein</fullName>
    </submittedName>
</protein>
<dbReference type="SUPFAM" id="SSF140931">
    <property type="entry name" value="Fic-like"/>
    <property type="match status" value="1"/>
</dbReference>
<feature type="binding site" evidence="2">
    <location>
        <begin position="232"/>
        <end position="239"/>
    </location>
    <ligand>
        <name>ATP</name>
        <dbReference type="ChEBI" id="CHEBI:30616"/>
    </ligand>
</feature>
<dbReference type="Proteomes" id="UP000595198">
    <property type="component" value="Chromosome"/>
</dbReference>
<evidence type="ECO:0000313" key="4">
    <source>
        <dbReference type="EMBL" id="QPR31399.1"/>
    </source>
</evidence>
<feature type="active site" evidence="1">
    <location>
        <position position="228"/>
    </location>
</feature>
<keyword evidence="2" id="KW-0547">Nucleotide-binding</keyword>
<dbReference type="PANTHER" id="PTHR13504">
    <property type="entry name" value="FIDO DOMAIN-CONTAINING PROTEIN DDB_G0283145"/>
    <property type="match status" value="1"/>
</dbReference>
<dbReference type="Pfam" id="PF02661">
    <property type="entry name" value="Fic"/>
    <property type="match status" value="1"/>
</dbReference>
<evidence type="ECO:0000313" key="7">
    <source>
        <dbReference type="Proteomes" id="UP000595198"/>
    </source>
</evidence>
<evidence type="ECO:0000259" key="3">
    <source>
        <dbReference type="PROSITE" id="PS51459"/>
    </source>
</evidence>
<name>A0AB37GBM4_CORAY</name>
<dbReference type="InterPro" id="IPR036597">
    <property type="entry name" value="Fido-like_dom_sf"/>
</dbReference>
<proteinExistence type="predicted"/>
<keyword evidence="7" id="KW-1185">Reference proteome</keyword>
<feature type="binding site" evidence="2">
    <location>
        <position position="281"/>
    </location>
    <ligand>
        <name>ATP</name>
        <dbReference type="ChEBI" id="CHEBI:30616"/>
    </ligand>
</feature>
<sequence length="415" mass="47299">MKHYPLKRIFHMSAHDAEQTVEGEYQSRKDSPSTIQWHFPLGQWPLFCCITSDLAAKIEKILSLELQISQLWNRLPGAARTHYLFNLLLAEVVATNEIEGIHSTRREVAEALDNTSGTQYKRFHEFSQLYFRLANDERIEFPTTLTGIRQQYDQLLGDEIASEDELDGELFRASTVTITDGQRQIHRGVESEAAIHQLLNEFLETVNSSEDNRLIRILASHFMFEFVHPFYDGNGRMGRFLLSVALRETLSPATALTISRQLAEDKAKYYKAFTTTEDPMNRGEVTFFVEAMADVILNAQQYLLEELQMKSYQCERLEQRIAELSNSPERVLPVSLTGNEIGTLYVLAQGRLFGPEYGIKLEHVADTVGKEKRTARKYLAELEAKGLAMPTSRRPLRFQLAPAGADLLGLDPTDY</sequence>
<organism evidence="4 6">
    <name type="scientific">Corynebacterium amycolatum</name>
    <dbReference type="NCBI Taxonomy" id="43765"/>
    <lineage>
        <taxon>Bacteria</taxon>
        <taxon>Bacillati</taxon>
        <taxon>Actinomycetota</taxon>
        <taxon>Actinomycetes</taxon>
        <taxon>Mycobacteriales</taxon>
        <taxon>Corynebacteriaceae</taxon>
        <taxon>Corynebacterium</taxon>
    </lineage>
</organism>
<evidence type="ECO:0000313" key="6">
    <source>
        <dbReference type="Proteomes" id="UP000594774"/>
    </source>
</evidence>
<feature type="domain" description="Fido" evidence="3">
    <location>
        <begin position="143"/>
        <end position="291"/>
    </location>
</feature>
<accession>A0AB37GBM4</accession>
<dbReference type="Proteomes" id="UP000594774">
    <property type="component" value="Chromosome"/>
</dbReference>
<dbReference type="Gene3D" id="1.10.3290.10">
    <property type="entry name" value="Fido-like domain"/>
    <property type="match status" value="1"/>
</dbReference>
<dbReference type="PROSITE" id="PS51459">
    <property type="entry name" value="FIDO"/>
    <property type="match status" value="1"/>
</dbReference>
<evidence type="ECO:0000313" key="5">
    <source>
        <dbReference type="EMBL" id="QQB83278.1"/>
    </source>
</evidence>
<feature type="binding site" evidence="2">
    <location>
        <begin position="269"/>
        <end position="270"/>
    </location>
    <ligand>
        <name>ATP</name>
        <dbReference type="ChEBI" id="CHEBI:30616"/>
    </ligand>
</feature>
<gene>
    <name evidence="4" type="ORF">I6G95_02780</name>
    <name evidence="5" type="ORF">I6H48_03375</name>
</gene>
<evidence type="ECO:0000256" key="2">
    <source>
        <dbReference type="PIRSR" id="PIRSR640198-2"/>
    </source>
</evidence>
<dbReference type="AlphaFoldDB" id="A0AB37GBM4"/>
<evidence type="ECO:0000256" key="1">
    <source>
        <dbReference type="PIRSR" id="PIRSR640198-1"/>
    </source>
</evidence>
<keyword evidence="2" id="KW-0067">ATP-binding</keyword>
<dbReference type="GO" id="GO:0005524">
    <property type="term" value="F:ATP binding"/>
    <property type="evidence" value="ECO:0007669"/>
    <property type="project" value="UniProtKB-KW"/>
</dbReference>
<dbReference type="EMBL" id="CP066023">
    <property type="protein sequence ID" value="QQB83278.1"/>
    <property type="molecule type" value="Genomic_DNA"/>
</dbReference>